<dbReference type="GO" id="GO:0051213">
    <property type="term" value="F:dioxygenase activity"/>
    <property type="evidence" value="ECO:0007669"/>
    <property type="project" value="UniProtKB-KW"/>
</dbReference>
<comment type="cofactor">
    <cofactor evidence="1">
        <name>Fe(2+)</name>
        <dbReference type="ChEBI" id="CHEBI:29033"/>
    </cofactor>
</comment>
<dbReference type="InterPro" id="IPR003819">
    <property type="entry name" value="TauD/TfdA-like"/>
</dbReference>
<evidence type="ECO:0000256" key="4">
    <source>
        <dbReference type="ARBA" id="ARBA00023002"/>
    </source>
</evidence>
<evidence type="ECO:0000256" key="1">
    <source>
        <dbReference type="ARBA" id="ARBA00001954"/>
    </source>
</evidence>
<evidence type="ECO:0000256" key="2">
    <source>
        <dbReference type="ARBA" id="ARBA00008425"/>
    </source>
</evidence>
<dbReference type="InterPro" id="IPR042098">
    <property type="entry name" value="TauD-like_sf"/>
</dbReference>
<dbReference type="SUPFAM" id="SSF51197">
    <property type="entry name" value="Clavaminate synthase-like"/>
    <property type="match status" value="1"/>
</dbReference>
<proteinExistence type="inferred from homology"/>
<dbReference type="InterPro" id="IPR050411">
    <property type="entry name" value="AlphaKG_dependent_hydroxylases"/>
</dbReference>
<comment type="similarity">
    <text evidence="2">Belongs to the clavaminate synthase family.</text>
</comment>
<keyword evidence="10" id="KW-1185">Reference proteome</keyword>
<evidence type="ECO:0000256" key="7">
    <source>
        <dbReference type="SAM" id="MobiDB-lite"/>
    </source>
</evidence>
<sequence>MITHALAPAALDALSALAVGRRGIYRDDAAFDDLLASATAALAAEDPDTVAVIRRFAAADVPDGAVLFTGFTVDQEQMGRTPEGWQLEFQNQDRDPVTEATLLALAGTAGEIFAFARQHAGAQIQNVAPVKGHEYDAVGTGSRGLLDWHTEDAFDDAHPHYVGLLCVRGDVNADTALAPIDRVVLSPEDERILREPRFLHGIDKASGGTGRPEDGVRGPVLYGEDGERFVRVDMDCAAAVEGDEEAAAALRRFHDAADAARIAVNLKAGDLLLFDNRRVLHARTSFEPRYDGTDRWLQRVIITGDPGASAGRRTRRPRVVENDPAGQ</sequence>
<feature type="region of interest" description="Disordered" evidence="7">
    <location>
        <begin position="307"/>
        <end position="327"/>
    </location>
</feature>
<evidence type="ECO:0000259" key="8">
    <source>
        <dbReference type="Pfam" id="PF02668"/>
    </source>
</evidence>
<reference evidence="9 10" key="1">
    <citation type="submission" date="2021-06" db="EMBL/GenBank/DDBJ databases">
        <title>Genome-based taxonomic framework of Microbacterium strains isolated from marine environment, the description of four new species and reclassification of four preexisting species.</title>
        <authorList>
            <person name="Lee S.D."/>
            <person name="Kim S.-M."/>
            <person name="Byeon Y.-S."/>
            <person name="Yang H.L."/>
            <person name="Kim I.S."/>
        </authorList>
    </citation>
    <scope>NUCLEOTIDE SEQUENCE [LARGE SCALE GENOMIC DNA]</scope>
    <source>
        <strain evidence="9 10">SSW1-51</strain>
    </source>
</reference>
<organism evidence="9 10">
    <name type="scientific">Microbacterium sufflavum</name>
    <dbReference type="NCBI Taxonomy" id="2851649"/>
    <lineage>
        <taxon>Bacteria</taxon>
        <taxon>Bacillati</taxon>
        <taxon>Actinomycetota</taxon>
        <taxon>Actinomycetes</taxon>
        <taxon>Micrococcales</taxon>
        <taxon>Microbacteriaceae</taxon>
        <taxon>Microbacterium</taxon>
    </lineage>
</organism>
<dbReference type="Pfam" id="PF02668">
    <property type="entry name" value="TauD"/>
    <property type="match status" value="1"/>
</dbReference>
<protein>
    <submittedName>
        <fullName evidence="9">TauD/TfdA family dioxygenase</fullName>
    </submittedName>
</protein>
<keyword evidence="3" id="KW-0479">Metal-binding</keyword>
<keyword evidence="6" id="KW-0045">Antibiotic biosynthesis</keyword>
<dbReference type="PANTHER" id="PTHR10696:SF56">
    <property type="entry name" value="TAUD_TFDA-LIKE DOMAIN-CONTAINING PROTEIN"/>
    <property type="match status" value="1"/>
</dbReference>
<evidence type="ECO:0000256" key="5">
    <source>
        <dbReference type="ARBA" id="ARBA00023004"/>
    </source>
</evidence>
<dbReference type="Gene3D" id="3.60.130.10">
    <property type="entry name" value="Clavaminate synthase-like"/>
    <property type="match status" value="1"/>
</dbReference>
<evidence type="ECO:0000256" key="6">
    <source>
        <dbReference type="ARBA" id="ARBA00023194"/>
    </source>
</evidence>
<accession>A0ABY4IHR5</accession>
<dbReference type="Proteomes" id="UP000831467">
    <property type="component" value="Chromosome"/>
</dbReference>
<dbReference type="EMBL" id="CP078076">
    <property type="protein sequence ID" value="UPL11411.1"/>
    <property type="molecule type" value="Genomic_DNA"/>
</dbReference>
<keyword evidence="9" id="KW-0223">Dioxygenase</keyword>
<keyword evidence="4" id="KW-0560">Oxidoreductase</keyword>
<gene>
    <name evidence="9" type="ORF">KV394_09915</name>
</gene>
<evidence type="ECO:0000256" key="3">
    <source>
        <dbReference type="ARBA" id="ARBA00022723"/>
    </source>
</evidence>
<evidence type="ECO:0000313" key="9">
    <source>
        <dbReference type="EMBL" id="UPL11411.1"/>
    </source>
</evidence>
<name>A0ABY4IHR5_9MICO</name>
<dbReference type="RefSeq" id="WP_136031003.1">
    <property type="nucleotide sequence ID" value="NZ_CP078076.1"/>
</dbReference>
<evidence type="ECO:0000313" key="10">
    <source>
        <dbReference type="Proteomes" id="UP000831467"/>
    </source>
</evidence>
<dbReference type="PANTHER" id="PTHR10696">
    <property type="entry name" value="GAMMA-BUTYROBETAINE HYDROXYLASE-RELATED"/>
    <property type="match status" value="1"/>
</dbReference>
<dbReference type="PIRSF" id="PIRSF019543">
    <property type="entry name" value="Clavaminate_syn"/>
    <property type="match status" value="1"/>
</dbReference>
<dbReference type="InterPro" id="IPR014503">
    <property type="entry name" value="Clavaminate_syn-like"/>
</dbReference>
<keyword evidence="5" id="KW-0408">Iron</keyword>
<feature type="domain" description="TauD/TfdA-like" evidence="8">
    <location>
        <begin position="63"/>
        <end position="300"/>
    </location>
</feature>